<gene>
    <name evidence="1" type="ORF">EV657_11864</name>
</gene>
<organism evidence="1 2">
    <name type="scientific">Rhodovulum visakhapatnamense</name>
    <dbReference type="NCBI Taxonomy" id="364297"/>
    <lineage>
        <taxon>Bacteria</taxon>
        <taxon>Pseudomonadati</taxon>
        <taxon>Pseudomonadota</taxon>
        <taxon>Alphaproteobacteria</taxon>
        <taxon>Rhodobacterales</taxon>
        <taxon>Paracoccaceae</taxon>
        <taxon>Rhodovulum</taxon>
    </lineage>
</organism>
<name>A0A4R8FJ32_9RHOB</name>
<dbReference type="Proteomes" id="UP000295484">
    <property type="component" value="Unassembled WGS sequence"/>
</dbReference>
<dbReference type="EMBL" id="SOEB01000018">
    <property type="protein sequence ID" value="TDX26146.1"/>
    <property type="molecule type" value="Genomic_DNA"/>
</dbReference>
<reference evidence="1 2" key="1">
    <citation type="submission" date="2019-03" db="EMBL/GenBank/DDBJ databases">
        <title>Genomic Encyclopedia of Type Strains, Phase IV (KMG-IV): sequencing the most valuable type-strain genomes for metagenomic binning, comparative biology and taxonomic classification.</title>
        <authorList>
            <person name="Goeker M."/>
        </authorList>
    </citation>
    <scope>NUCLEOTIDE SEQUENCE [LARGE SCALE GENOMIC DNA]</scope>
    <source>
        <strain evidence="1 2">JA181</strain>
    </source>
</reference>
<accession>A0A4R8FJ32</accession>
<protein>
    <submittedName>
        <fullName evidence="1">Uncharacterized protein</fullName>
    </submittedName>
</protein>
<evidence type="ECO:0000313" key="1">
    <source>
        <dbReference type="EMBL" id="TDX26146.1"/>
    </source>
</evidence>
<proteinExistence type="predicted"/>
<comment type="caution">
    <text evidence="1">The sequence shown here is derived from an EMBL/GenBank/DDBJ whole genome shotgun (WGS) entry which is preliminary data.</text>
</comment>
<sequence length="64" mass="7266">MSGDTGLKPGEVYWVIGVNDAYHAATGCLDFNSRDARKWFNQRGYSVFKLERPIDETAVDREDP</sequence>
<evidence type="ECO:0000313" key="2">
    <source>
        <dbReference type="Proteomes" id="UP000295484"/>
    </source>
</evidence>
<dbReference type="AlphaFoldDB" id="A0A4R8FJ32"/>